<name>A0A921TFP3_9GAMM</name>
<dbReference type="RefSeq" id="WP_162124644.1">
    <property type="nucleotide sequence ID" value="NZ_PDWK01000038.1"/>
</dbReference>
<dbReference type="InterPro" id="IPR021215">
    <property type="entry name" value="DUF2752"/>
</dbReference>
<feature type="transmembrane region" description="Helical" evidence="1">
    <location>
        <begin position="77"/>
        <end position="94"/>
    </location>
</feature>
<evidence type="ECO:0008006" key="4">
    <source>
        <dbReference type="Google" id="ProtNLM"/>
    </source>
</evidence>
<gene>
    <name evidence="2" type="ORF">CR938_08725</name>
</gene>
<comment type="caution">
    <text evidence="2">The sequence shown here is derived from an EMBL/GenBank/DDBJ whole genome shotgun (WGS) entry which is preliminary data.</text>
</comment>
<dbReference type="Proteomes" id="UP000717981">
    <property type="component" value="Unassembled WGS sequence"/>
</dbReference>
<accession>A0A921TFP3</accession>
<evidence type="ECO:0000313" key="3">
    <source>
        <dbReference type="Proteomes" id="UP000717981"/>
    </source>
</evidence>
<reference evidence="2" key="1">
    <citation type="submission" date="2017-10" db="EMBL/GenBank/DDBJ databases">
        <title>Whole genome sequencing of members of genus Pseudoxanthomonas.</title>
        <authorList>
            <person name="Kumar S."/>
            <person name="Bansal K."/>
            <person name="Kaur A."/>
            <person name="Patil P."/>
            <person name="Sharma S."/>
            <person name="Patil P.B."/>
        </authorList>
    </citation>
    <scope>NUCLEOTIDE SEQUENCE</scope>
    <source>
        <strain evidence="2">DSM 22914</strain>
    </source>
</reference>
<proteinExistence type="predicted"/>
<dbReference type="OrthoDB" id="5966662at2"/>
<keyword evidence="1" id="KW-1133">Transmembrane helix</keyword>
<protein>
    <recommendedName>
        <fullName evidence="4">DUF2752 domain-containing protein</fullName>
    </recommendedName>
</protein>
<evidence type="ECO:0000256" key="1">
    <source>
        <dbReference type="SAM" id="Phobius"/>
    </source>
</evidence>
<keyword evidence="1" id="KW-0472">Membrane</keyword>
<sequence length="137" mass="15205">MDRLNPWRFLLLASAAVAAGAGIWLLRTFDPNVAGSPFPPCLFRLLTGHYCIGCGLTRALHALVHGDLPRALSMNPLAVLLLPVLPAMAAWAAGWRPRVLEPVMEVLLRPKLWLWVLPAYWIARNLPWPPFSWLAPG</sequence>
<keyword evidence="1" id="KW-0812">Transmembrane</keyword>
<dbReference type="AlphaFoldDB" id="A0A921TFP3"/>
<dbReference type="EMBL" id="PDWK01000038">
    <property type="protein sequence ID" value="KAF1688725.1"/>
    <property type="molecule type" value="Genomic_DNA"/>
</dbReference>
<organism evidence="2 3">
    <name type="scientific">Pseudoxanthomonas taiwanensis</name>
    <dbReference type="NCBI Taxonomy" id="176598"/>
    <lineage>
        <taxon>Bacteria</taxon>
        <taxon>Pseudomonadati</taxon>
        <taxon>Pseudomonadota</taxon>
        <taxon>Gammaproteobacteria</taxon>
        <taxon>Lysobacterales</taxon>
        <taxon>Lysobacteraceae</taxon>
        <taxon>Pseudoxanthomonas</taxon>
    </lineage>
</organism>
<dbReference type="Pfam" id="PF10825">
    <property type="entry name" value="DUF2752"/>
    <property type="match status" value="1"/>
</dbReference>
<feature type="transmembrane region" description="Helical" evidence="1">
    <location>
        <begin position="7"/>
        <end position="26"/>
    </location>
</feature>
<evidence type="ECO:0000313" key="2">
    <source>
        <dbReference type="EMBL" id="KAF1688725.1"/>
    </source>
</evidence>
<keyword evidence="3" id="KW-1185">Reference proteome</keyword>